<dbReference type="GO" id="GO:0033554">
    <property type="term" value="P:cellular response to stress"/>
    <property type="evidence" value="ECO:0007669"/>
    <property type="project" value="TreeGrafter"/>
</dbReference>
<keyword evidence="6" id="KW-0049">Antioxidant</keyword>
<dbReference type="AlphaFoldDB" id="A0A1B3TN18"/>
<reference evidence="9" key="1">
    <citation type="submission" date="2016-02" db="EMBL/GenBank/DDBJ databases">
        <title>Identification and functional study of a novel 2-Cys peroxiredoxin (Prx1) of Babesia microti.</title>
        <authorList>
            <person name="Zhang H."/>
            <person name="Wang Z."/>
            <person name="Gong H."/>
            <person name="Cao J."/>
            <person name="Zhou Y."/>
            <person name="Zhou J."/>
        </authorList>
    </citation>
    <scope>NUCLEOTIDE SEQUENCE</scope>
    <source>
        <strain evidence="9">I</strain>
    </source>
</reference>
<evidence type="ECO:0000256" key="7">
    <source>
        <dbReference type="PIRSR" id="PIRSR000239-1"/>
    </source>
</evidence>
<dbReference type="OMA" id="FWYPKDF"/>
<organism evidence="9">
    <name type="scientific">Babesia microti</name>
    <dbReference type="NCBI Taxonomy" id="5868"/>
    <lineage>
        <taxon>Eukaryota</taxon>
        <taxon>Sar</taxon>
        <taxon>Alveolata</taxon>
        <taxon>Apicomplexa</taxon>
        <taxon>Aconoidasida</taxon>
        <taxon>Piroplasmida</taxon>
        <taxon>Babesiidae</taxon>
        <taxon>Babesia</taxon>
    </lineage>
</organism>
<dbReference type="InterPro" id="IPR019479">
    <property type="entry name" value="Peroxiredoxin_C"/>
</dbReference>
<dbReference type="PIRSF" id="PIRSF000239">
    <property type="entry name" value="AHPC"/>
    <property type="match status" value="1"/>
</dbReference>
<protein>
    <submittedName>
        <fullName evidence="9">2-Cys peroxiredoxin 1</fullName>
    </submittedName>
</protein>
<dbReference type="PANTHER" id="PTHR10681:SF164">
    <property type="entry name" value="THIOREDOXIN PEROXIDASE 1"/>
    <property type="match status" value="1"/>
</dbReference>
<evidence type="ECO:0000313" key="9">
    <source>
        <dbReference type="EMBL" id="AOG74272.1"/>
    </source>
</evidence>
<comment type="subcellular location">
    <subcellularLocation>
        <location evidence="1">Cytoplasm</location>
    </subcellularLocation>
</comment>
<dbReference type="FunFam" id="3.40.30.10:FF:000002">
    <property type="entry name" value="Alkyl hydroperoxide reductase C"/>
    <property type="match status" value="1"/>
</dbReference>
<dbReference type="PANTHER" id="PTHR10681">
    <property type="entry name" value="THIOREDOXIN PEROXIDASE"/>
    <property type="match status" value="1"/>
</dbReference>
<dbReference type="EMBL" id="KU670676">
    <property type="protein sequence ID" value="AOG74272.1"/>
    <property type="molecule type" value="mRNA"/>
</dbReference>
<evidence type="ECO:0000259" key="8">
    <source>
        <dbReference type="PROSITE" id="PS51352"/>
    </source>
</evidence>
<dbReference type="SMR" id="A0A1B3TN18"/>
<dbReference type="GO" id="GO:0042744">
    <property type="term" value="P:hydrogen peroxide catabolic process"/>
    <property type="evidence" value="ECO:0007669"/>
    <property type="project" value="TreeGrafter"/>
</dbReference>
<dbReference type="CDD" id="cd03015">
    <property type="entry name" value="PRX_Typ2cys"/>
    <property type="match status" value="1"/>
</dbReference>
<dbReference type="InterPro" id="IPR050217">
    <property type="entry name" value="Peroxiredoxin"/>
</dbReference>
<evidence type="ECO:0000256" key="3">
    <source>
        <dbReference type="ARBA" id="ARBA00023002"/>
    </source>
</evidence>
<dbReference type="Gene3D" id="3.40.30.10">
    <property type="entry name" value="Glutaredoxin"/>
    <property type="match status" value="1"/>
</dbReference>
<dbReference type="GO" id="GO:0005829">
    <property type="term" value="C:cytosol"/>
    <property type="evidence" value="ECO:0007669"/>
    <property type="project" value="TreeGrafter"/>
</dbReference>
<evidence type="ECO:0000256" key="5">
    <source>
        <dbReference type="ARBA" id="ARBA00023284"/>
    </source>
</evidence>
<keyword evidence="3 6" id="KW-0560">Oxidoreductase</keyword>
<dbReference type="GO" id="GO:0006979">
    <property type="term" value="P:response to oxidative stress"/>
    <property type="evidence" value="ECO:0007669"/>
    <property type="project" value="TreeGrafter"/>
</dbReference>
<feature type="domain" description="Thioredoxin" evidence="8">
    <location>
        <begin position="3"/>
        <end position="162"/>
    </location>
</feature>
<evidence type="ECO:0000256" key="6">
    <source>
        <dbReference type="PIRNR" id="PIRNR000239"/>
    </source>
</evidence>
<evidence type="ECO:0000256" key="1">
    <source>
        <dbReference type="ARBA" id="ARBA00004496"/>
    </source>
</evidence>
<keyword evidence="5 6" id="KW-0676">Redox-active center</keyword>
<dbReference type="InterPro" id="IPR013766">
    <property type="entry name" value="Thioredoxin_domain"/>
</dbReference>
<keyword evidence="6" id="KW-0575">Peroxidase</keyword>
<keyword evidence="4" id="KW-1015">Disulfide bond</keyword>
<feature type="active site" description="Cysteine sulfenic acid (-SOH) intermediate; for peroxidase activity" evidence="7">
    <location>
        <position position="50"/>
    </location>
</feature>
<dbReference type="GO" id="GO:0008379">
    <property type="term" value="F:thioredoxin peroxidase activity"/>
    <property type="evidence" value="ECO:0007669"/>
    <property type="project" value="TreeGrafter"/>
</dbReference>
<accession>A0A1B3TN18</accession>
<proteinExistence type="evidence at transcript level"/>
<dbReference type="GO" id="GO:0045454">
    <property type="term" value="P:cell redox homeostasis"/>
    <property type="evidence" value="ECO:0007669"/>
    <property type="project" value="TreeGrafter"/>
</dbReference>
<keyword evidence="2" id="KW-0963">Cytoplasm</keyword>
<dbReference type="InterPro" id="IPR024706">
    <property type="entry name" value="Peroxiredoxin_AhpC-typ"/>
</dbReference>
<dbReference type="Pfam" id="PF10417">
    <property type="entry name" value="1-cysPrx_C"/>
    <property type="match status" value="1"/>
</dbReference>
<evidence type="ECO:0000256" key="4">
    <source>
        <dbReference type="ARBA" id="ARBA00023157"/>
    </source>
</evidence>
<comment type="function">
    <text evidence="6">Thiol-specific peroxidase that catalyzes the reduction of hydrogen peroxide and organic hydroperoxides to water and alcohols, respectively.</text>
</comment>
<dbReference type="VEuPathDB" id="PiroplasmaDB:BMR1_01G03345"/>
<dbReference type="PROSITE" id="PS51352">
    <property type="entry name" value="THIOREDOXIN_2"/>
    <property type="match status" value="1"/>
</dbReference>
<name>A0A1B3TN18_BABMI</name>
<comment type="similarity">
    <text evidence="6">Belongs to the peroxiredoxin family.</text>
</comment>
<evidence type="ECO:0000256" key="2">
    <source>
        <dbReference type="ARBA" id="ARBA00022490"/>
    </source>
</evidence>
<dbReference type="Pfam" id="PF00578">
    <property type="entry name" value="AhpC-TSA"/>
    <property type="match status" value="1"/>
</dbReference>
<sequence length="197" mass="21880">MTLKVGSPAPLFKCEAVMPDNSFKEILLADYIGKKNVLLFFYPLDFTFVCPTEIVAFNDAIAQFESRNVQLLACSVDSKFCHLAWKSQPLDKGGIGNIKFPILSDISKEISSLYNVLLPEGMALRGLFFIDKKGILQHITVNNLPVGRSIDEALRVVDAFQHHEIKGDVCPANWKHGDKGIQPTVEGVITHLTSKLH</sequence>
<dbReference type="SUPFAM" id="SSF52833">
    <property type="entry name" value="Thioredoxin-like"/>
    <property type="match status" value="1"/>
</dbReference>
<dbReference type="InterPro" id="IPR036249">
    <property type="entry name" value="Thioredoxin-like_sf"/>
</dbReference>
<dbReference type="InterPro" id="IPR000866">
    <property type="entry name" value="AhpC/TSA"/>
</dbReference>